<protein>
    <submittedName>
        <fullName evidence="1">Uncharacterized protein</fullName>
    </submittedName>
</protein>
<sequence>MGNSGSQPAENKETPSNKLLIDSDELIYTEAAGYREKGKGIDHKPQMTYTFKDCTFDDSSMLSFTGISGSASKTVVLRDSKKSRTVFASGNMDKGTFLREFCGKQK</sequence>
<proteinExistence type="predicted"/>
<dbReference type="AlphaFoldDB" id="A0A7T6XKK3"/>
<evidence type="ECO:0000313" key="2">
    <source>
        <dbReference type="Proteomes" id="UP000595662"/>
    </source>
</evidence>
<evidence type="ECO:0000313" key="1">
    <source>
        <dbReference type="EMBL" id="QQK42864.1"/>
    </source>
</evidence>
<name>A0A7T6XKK3_PENDI</name>
<gene>
    <name evidence="1" type="ORF">Pdw03_6765</name>
</gene>
<organism evidence="1 2">
    <name type="scientific">Penicillium digitatum</name>
    <name type="common">Green mold</name>
    <dbReference type="NCBI Taxonomy" id="36651"/>
    <lineage>
        <taxon>Eukaryota</taxon>
        <taxon>Fungi</taxon>
        <taxon>Dikarya</taxon>
        <taxon>Ascomycota</taxon>
        <taxon>Pezizomycotina</taxon>
        <taxon>Eurotiomycetes</taxon>
        <taxon>Eurotiomycetidae</taxon>
        <taxon>Eurotiales</taxon>
        <taxon>Aspergillaceae</taxon>
        <taxon>Penicillium</taxon>
    </lineage>
</organism>
<dbReference type="RefSeq" id="XP_065956525.1">
    <property type="nucleotide sequence ID" value="XM_066101442.1"/>
</dbReference>
<dbReference type="EMBL" id="CP060775">
    <property type="protein sequence ID" value="QQK42864.1"/>
    <property type="molecule type" value="Genomic_DNA"/>
</dbReference>
<reference evidence="1 2" key="1">
    <citation type="submission" date="2020-08" db="EMBL/GenBank/DDBJ databases">
        <title>The completed genome sequence of the pathogenic ascomycete fungus Penicillium digitatum.</title>
        <authorList>
            <person name="Wang M."/>
        </authorList>
    </citation>
    <scope>NUCLEOTIDE SEQUENCE [LARGE SCALE GENOMIC DNA]</scope>
    <source>
        <strain evidence="1 2">PdW03</strain>
    </source>
</reference>
<dbReference type="GeneID" id="90952886"/>
<accession>A0A7T6XKK3</accession>
<dbReference type="Proteomes" id="UP000595662">
    <property type="component" value="Chromosome 2"/>
</dbReference>